<dbReference type="AlphaFoldDB" id="A0A6A0GX81"/>
<evidence type="ECO:0000256" key="3">
    <source>
        <dbReference type="ARBA" id="ARBA00037247"/>
    </source>
</evidence>
<accession>A0A6A0GX81</accession>
<organism evidence="8">
    <name type="scientific">Hyalella azteca</name>
    <name type="common">Amphipod</name>
    <dbReference type="NCBI Taxonomy" id="294128"/>
    <lineage>
        <taxon>Eukaryota</taxon>
        <taxon>Metazoa</taxon>
        <taxon>Ecdysozoa</taxon>
        <taxon>Arthropoda</taxon>
        <taxon>Crustacea</taxon>
        <taxon>Multicrustacea</taxon>
        <taxon>Malacostraca</taxon>
        <taxon>Eumalacostraca</taxon>
        <taxon>Peracarida</taxon>
        <taxon>Amphipoda</taxon>
        <taxon>Senticaudata</taxon>
        <taxon>Talitrida</taxon>
        <taxon>Talitroidea</taxon>
        <taxon>Hyalellidae</taxon>
        <taxon>Hyalella</taxon>
    </lineage>
</organism>
<reference evidence="8" key="3">
    <citation type="submission" date="2019-06" db="EMBL/GenBank/DDBJ databases">
        <authorList>
            <person name="Poynton C."/>
            <person name="Hasenbein S."/>
            <person name="Benoit J.B."/>
            <person name="Sepulveda M.S."/>
            <person name="Poelchau M.F."/>
            <person name="Murali S.C."/>
            <person name="Chen S."/>
            <person name="Glastad K.M."/>
            <person name="Werren J.H."/>
            <person name="Vineis J.H."/>
            <person name="Bowen J.L."/>
            <person name="Friedrich M."/>
            <person name="Jones J."/>
            <person name="Robertson H.M."/>
            <person name="Feyereisen R."/>
            <person name="Mechler-Hickson A."/>
            <person name="Mathers N."/>
            <person name="Lee C.E."/>
            <person name="Colbourne J.K."/>
            <person name="Biales A."/>
            <person name="Johnston J.S."/>
            <person name="Wellborn G.A."/>
            <person name="Rosendale A.J."/>
            <person name="Cridge A.G."/>
            <person name="Munoz-Torres M.C."/>
            <person name="Bain P.A."/>
            <person name="Manny A.R."/>
            <person name="Major K.M."/>
            <person name="Lambert F.N."/>
            <person name="Vulpe C.D."/>
            <person name="Tuck P."/>
            <person name="Blalock B.J."/>
            <person name="Lin Y.-Y."/>
            <person name="Smith M.E."/>
            <person name="Ochoa-Acuna H."/>
            <person name="Chen M.-J.M."/>
            <person name="Childers C.P."/>
            <person name="Qu J."/>
            <person name="Dugan S."/>
            <person name="Lee S.L."/>
            <person name="Chao H."/>
            <person name="Dinh H."/>
            <person name="Han Y."/>
            <person name="Doddapaneni H."/>
            <person name="Worley K.C."/>
            <person name="Muzny D.M."/>
            <person name="Gibbs R.A."/>
            <person name="Richards S."/>
        </authorList>
    </citation>
    <scope>NUCLEOTIDE SEQUENCE</scope>
    <source>
        <strain evidence="8">HAZT.00-mixed</strain>
        <tissue evidence="8">Whole organism</tissue>
    </source>
</reference>
<evidence type="ECO:0000259" key="7">
    <source>
        <dbReference type="Pfam" id="PF00501"/>
    </source>
</evidence>
<dbReference type="SUPFAM" id="SSF56801">
    <property type="entry name" value="Acetyl-CoA synthetase-like"/>
    <property type="match status" value="1"/>
</dbReference>
<dbReference type="PANTHER" id="PTHR43201">
    <property type="entry name" value="ACYL-COA SYNTHETASE"/>
    <property type="match status" value="1"/>
</dbReference>
<name>A0A6A0GX81_HYAAZ</name>
<dbReference type="GO" id="GO:0006631">
    <property type="term" value="P:fatty acid metabolic process"/>
    <property type="evidence" value="ECO:0007669"/>
    <property type="project" value="TreeGrafter"/>
</dbReference>
<protein>
    <recommendedName>
        <fullName evidence="4">Medium-chain acyl-CoA ligase ACSF2, mitochondrial</fullName>
    </recommendedName>
</protein>
<dbReference type="OrthoDB" id="10253115at2759"/>
<dbReference type="InterPro" id="IPR042099">
    <property type="entry name" value="ANL_N_sf"/>
</dbReference>
<reference evidence="8" key="1">
    <citation type="submission" date="2014-08" db="EMBL/GenBank/DDBJ databases">
        <authorList>
            <person name="Murali S."/>
            <person name="Richards S."/>
            <person name="Bandaranaike D."/>
            <person name="Bellair M."/>
            <person name="Blankenburg K."/>
            <person name="Chao H."/>
            <person name="Dinh H."/>
            <person name="Doddapaneni H."/>
            <person name="Dugan-Rocha S."/>
            <person name="Elkadiri S."/>
            <person name="Gnanaolivu R."/>
            <person name="Hughes D."/>
            <person name="Lee S."/>
            <person name="Li M."/>
            <person name="Ming W."/>
            <person name="Munidasa M."/>
            <person name="Muniz J."/>
            <person name="Nguyen L."/>
            <person name="Osuji N."/>
            <person name="Pu L.-L."/>
            <person name="Puazo M."/>
            <person name="Skinner E."/>
            <person name="Qu C."/>
            <person name="Quiroz J."/>
            <person name="Raj R."/>
            <person name="Weissenberger G."/>
            <person name="Xin Y."/>
            <person name="Zou X."/>
            <person name="Han Y."/>
            <person name="Worley K."/>
            <person name="Muzny D."/>
            <person name="Gibbs R."/>
        </authorList>
    </citation>
    <scope>NUCLEOTIDE SEQUENCE</scope>
    <source>
        <strain evidence="8">HAZT.00-mixed</strain>
        <tissue evidence="8">Whole organism</tissue>
    </source>
</reference>
<gene>
    <name evidence="8" type="ORF">HAZT_HAZT010457</name>
</gene>
<dbReference type="PANTHER" id="PTHR43201:SF5">
    <property type="entry name" value="MEDIUM-CHAIN ACYL-COA LIGASE ACSF2, MITOCHONDRIAL"/>
    <property type="match status" value="1"/>
</dbReference>
<dbReference type="InterPro" id="IPR045851">
    <property type="entry name" value="AMP-bd_C_sf"/>
</dbReference>
<comment type="catalytic activity">
    <reaction evidence="5">
        <text>octanoate + ATP + CoA = octanoyl-CoA + AMP + diphosphate</text>
        <dbReference type="Rhea" id="RHEA:33631"/>
        <dbReference type="ChEBI" id="CHEBI:25646"/>
        <dbReference type="ChEBI" id="CHEBI:30616"/>
        <dbReference type="ChEBI" id="CHEBI:33019"/>
        <dbReference type="ChEBI" id="CHEBI:57287"/>
        <dbReference type="ChEBI" id="CHEBI:57386"/>
        <dbReference type="ChEBI" id="CHEBI:456215"/>
    </reaction>
</comment>
<feature type="domain" description="AMP-dependent synthetase/ligase" evidence="7">
    <location>
        <begin position="84"/>
        <end position="214"/>
    </location>
</feature>
<reference evidence="8" key="2">
    <citation type="journal article" date="2018" name="Environ. Sci. Technol.">
        <title>The Toxicogenome of Hyalella azteca: A Model for Sediment Ecotoxicology and Evolutionary Toxicology.</title>
        <authorList>
            <person name="Poynton H.C."/>
            <person name="Hasenbein S."/>
            <person name="Benoit J.B."/>
            <person name="Sepulveda M.S."/>
            <person name="Poelchau M.F."/>
            <person name="Hughes D.S.T."/>
            <person name="Murali S.C."/>
            <person name="Chen S."/>
            <person name="Glastad K.M."/>
            <person name="Goodisman M.A.D."/>
            <person name="Werren J.H."/>
            <person name="Vineis J.H."/>
            <person name="Bowen J.L."/>
            <person name="Friedrich M."/>
            <person name="Jones J."/>
            <person name="Robertson H.M."/>
            <person name="Feyereisen R."/>
            <person name="Mechler-Hickson A."/>
            <person name="Mathers N."/>
            <person name="Lee C.E."/>
            <person name="Colbourne J.K."/>
            <person name="Biales A."/>
            <person name="Johnston J.S."/>
            <person name="Wellborn G.A."/>
            <person name="Rosendale A.J."/>
            <person name="Cridge A.G."/>
            <person name="Munoz-Torres M.C."/>
            <person name="Bain P.A."/>
            <person name="Manny A.R."/>
            <person name="Major K.M."/>
            <person name="Lambert F.N."/>
            <person name="Vulpe C.D."/>
            <person name="Tuck P."/>
            <person name="Blalock B.J."/>
            <person name="Lin Y.Y."/>
            <person name="Smith M.E."/>
            <person name="Ochoa-Acuna H."/>
            <person name="Chen M.M."/>
            <person name="Childers C.P."/>
            <person name="Qu J."/>
            <person name="Dugan S."/>
            <person name="Lee S.L."/>
            <person name="Chao H."/>
            <person name="Dinh H."/>
            <person name="Han Y."/>
            <person name="Doddapaneni H."/>
            <person name="Worley K.C."/>
            <person name="Muzny D.M."/>
            <person name="Gibbs R.A."/>
            <person name="Richards S."/>
        </authorList>
    </citation>
    <scope>NUCLEOTIDE SEQUENCE</scope>
    <source>
        <strain evidence="8">HAZT.00-mixed</strain>
        <tissue evidence="8">Whole organism</tissue>
    </source>
</reference>
<dbReference type="GO" id="GO:0031956">
    <property type="term" value="F:medium-chain fatty acid-CoA ligase activity"/>
    <property type="evidence" value="ECO:0007669"/>
    <property type="project" value="UniProtKB-EC"/>
</dbReference>
<evidence type="ECO:0000313" key="8">
    <source>
        <dbReference type="EMBL" id="KAA0191861.1"/>
    </source>
</evidence>
<dbReference type="EMBL" id="JQDR03012034">
    <property type="protein sequence ID" value="KAA0191861.1"/>
    <property type="molecule type" value="Genomic_DNA"/>
</dbReference>
<dbReference type="Gene3D" id="3.40.50.12780">
    <property type="entry name" value="N-terminal domain of ligase-like"/>
    <property type="match status" value="2"/>
</dbReference>
<comment type="caution">
    <text evidence="8">The sequence shown here is derived from an EMBL/GenBank/DDBJ whole genome shotgun (WGS) entry which is preliminary data.</text>
</comment>
<evidence type="ECO:0000256" key="4">
    <source>
        <dbReference type="ARBA" id="ARBA00039638"/>
    </source>
</evidence>
<evidence type="ECO:0000256" key="5">
    <source>
        <dbReference type="ARBA" id="ARBA00047319"/>
    </source>
</evidence>
<dbReference type="Gene3D" id="3.30.300.30">
    <property type="match status" value="2"/>
</dbReference>
<evidence type="ECO:0000256" key="1">
    <source>
        <dbReference type="ARBA" id="ARBA00006432"/>
    </source>
</evidence>
<comment type="catalytic activity">
    <reaction evidence="6">
        <text>a medium-chain fatty acid + ATP + CoA = a medium-chain fatty acyl-CoA + AMP + diphosphate</text>
        <dbReference type="Rhea" id="RHEA:48340"/>
        <dbReference type="ChEBI" id="CHEBI:30616"/>
        <dbReference type="ChEBI" id="CHEBI:33019"/>
        <dbReference type="ChEBI" id="CHEBI:57287"/>
        <dbReference type="ChEBI" id="CHEBI:59558"/>
        <dbReference type="ChEBI" id="CHEBI:90546"/>
        <dbReference type="ChEBI" id="CHEBI:456215"/>
        <dbReference type="EC" id="6.2.1.2"/>
    </reaction>
</comment>
<dbReference type="Pfam" id="PF00501">
    <property type="entry name" value="AMP-binding"/>
    <property type="match status" value="2"/>
</dbReference>
<evidence type="ECO:0000256" key="2">
    <source>
        <dbReference type="ARBA" id="ARBA00022598"/>
    </source>
</evidence>
<keyword evidence="2" id="KW-0436">Ligase</keyword>
<dbReference type="InterPro" id="IPR000873">
    <property type="entry name" value="AMP-dep_synth/lig_dom"/>
</dbReference>
<feature type="domain" description="AMP-dependent synthetase/ligase" evidence="7">
    <location>
        <begin position="254"/>
        <end position="382"/>
    </location>
</feature>
<proteinExistence type="inferred from homology"/>
<dbReference type="Proteomes" id="UP000711488">
    <property type="component" value="Unassembled WGS sequence"/>
</dbReference>
<sequence>MEPLEWSYASMPGEEPLLGLTMGQVLARAGQKFQGREAVVSVAQDIRVTYEQLQRDCVELLNKFFSFIPLVRQIIKQIPPIRHVVRQSLEMAAGLVGLGLEAGDRVGIWSGNNYEWVVTQWAVGIAGLVLVRNSGSSGFVLVNINPSYVASELLYCLKKVDVKALVMSPTFKNVEGTLSFSELSCLATAEHRELLSQRAAEVQFDAPCSIQFTSVGSNVESNVGSNVESNVEVSFSLLHVFDINASVLSRFELVTSCYGTPTMYVDILAAARRAAEEGGTRTVVPSLMTGLMAGAPCPPELVQAVITELGMKDFMVMYGLTETSPVCFQCSPNDPQATRSQTVGYPSSHLEVKVVDGDGRVVRVGEEGELCVRGYSVFLGYWGDPVKTEEVISQDRWFKTGDLAAMDSSGYAFIRGRKKDMIIRGGENIYPAELENIFMAHPFVLEAQEGRHLTQEEFQAWCRDRVAPFKVPAVVMMRKQFPVTVTGKIQKFKMRDETIELLKAQ</sequence>
<comment type="similarity">
    <text evidence="1">Belongs to the ATP-dependent AMP-binding enzyme family.</text>
</comment>
<comment type="function">
    <text evidence="3">Acyl-CoA synthases catalyze the initial reaction in fatty acid metabolism, by forming a thioester with CoA. Has some preference toward medium-chain substrates. Plays a role in adipocyte differentiation.</text>
</comment>
<evidence type="ECO:0000256" key="6">
    <source>
        <dbReference type="ARBA" id="ARBA00048277"/>
    </source>
</evidence>